<feature type="binding site" evidence="11">
    <location>
        <position position="134"/>
    </location>
    <ligand>
        <name>substrate</name>
    </ligand>
</feature>
<dbReference type="Pfam" id="PF01202">
    <property type="entry name" value="SKI"/>
    <property type="match status" value="1"/>
</dbReference>
<comment type="similarity">
    <text evidence="2 11">Belongs to the shikimate kinase family.</text>
</comment>
<dbReference type="AlphaFoldDB" id="A0A6J4QJB8"/>
<keyword evidence="11" id="KW-0460">Magnesium</keyword>
<dbReference type="EMBL" id="CADCVF010000010">
    <property type="protein sequence ID" value="CAA9446031.1"/>
    <property type="molecule type" value="Genomic_DNA"/>
</dbReference>
<evidence type="ECO:0000256" key="5">
    <source>
        <dbReference type="ARBA" id="ARBA00022679"/>
    </source>
</evidence>
<dbReference type="InterPro" id="IPR027417">
    <property type="entry name" value="P-loop_NTPase"/>
</dbReference>
<dbReference type="PRINTS" id="PR01100">
    <property type="entry name" value="SHIKIMTKNASE"/>
</dbReference>
<dbReference type="GO" id="GO:0004765">
    <property type="term" value="F:shikimate kinase activity"/>
    <property type="evidence" value="ECO:0007669"/>
    <property type="project" value="UniProtKB-UniRule"/>
</dbReference>
<feature type="binding site" evidence="11">
    <location>
        <position position="16"/>
    </location>
    <ligand>
        <name>Mg(2+)</name>
        <dbReference type="ChEBI" id="CHEBI:18420"/>
    </ligand>
</feature>
<comment type="subunit">
    <text evidence="11">Monomer.</text>
</comment>
<accession>A0A6J4QJB8</accession>
<feature type="binding site" evidence="11">
    <location>
        <position position="81"/>
    </location>
    <ligand>
        <name>substrate</name>
    </ligand>
</feature>
<organism evidence="12">
    <name type="scientific">uncultured Rubrobacteraceae bacterium</name>
    <dbReference type="NCBI Taxonomy" id="349277"/>
    <lineage>
        <taxon>Bacteria</taxon>
        <taxon>Bacillati</taxon>
        <taxon>Actinomycetota</taxon>
        <taxon>Rubrobacteria</taxon>
        <taxon>Rubrobacterales</taxon>
        <taxon>Rubrobacteraceae</taxon>
        <taxon>environmental samples</taxon>
    </lineage>
</organism>
<feature type="binding site" evidence="11">
    <location>
        <position position="58"/>
    </location>
    <ligand>
        <name>substrate</name>
    </ligand>
</feature>
<dbReference type="GO" id="GO:0008652">
    <property type="term" value="P:amino acid biosynthetic process"/>
    <property type="evidence" value="ECO:0007669"/>
    <property type="project" value="UniProtKB-KW"/>
</dbReference>
<dbReference type="InterPro" id="IPR023000">
    <property type="entry name" value="Shikimate_kinase_CS"/>
</dbReference>
<dbReference type="PANTHER" id="PTHR21087:SF16">
    <property type="entry name" value="SHIKIMATE KINASE 1, CHLOROPLASTIC"/>
    <property type="match status" value="1"/>
</dbReference>
<evidence type="ECO:0000256" key="10">
    <source>
        <dbReference type="ARBA" id="ARBA00048567"/>
    </source>
</evidence>
<feature type="binding site" evidence="11">
    <location>
        <position position="117"/>
    </location>
    <ligand>
        <name>ATP</name>
        <dbReference type="ChEBI" id="CHEBI:30616"/>
    </ligand>
</feature>
<proteinExistence type="inferred from homology"/>
<dbReference type="Gene3D" id="3.40.50.300">
    <property type="entry name" value="P-loop containing nucleotide triphosphate hydrolases"/>
    <property type="match status" value="1"/>
</dbReference>
<evidence type="ECO:0000256" key="4">
    <source>
        <dbReference type="ARBA" id="ARBA00022605"/>
    </source>
</evidence>
<dbReference type="SUPFAM" id="SSF52540">
    <property type="entry name" value="P-loop containing nucleoside triphosphate hydrolases"/>
    <property type="match status" value="1"/>
</dbReference>
<evidence type="ECO:0000256" key="6">
    <source>
        <dbReference type="ARBA" id="ARBA00022741"/>
    </source>
</evidence>
<dbReference type="EC" id="2.7.1.71" evidence="3 11"/>
<feature type="binding site" evidence="11">
    <location>
        <begin position="12"/>
        <end position="17"/>
    </location>
    <ligand>
        <name>ATP</name>
        <dbReference type="ChEBI" id="CHEBI:30616"/>
    </ligand>
</feature>
<reference evidence="12" key="1">
    <citation type="submission" date="2020-02" db="EMBL/GenBank/DDBJ databases">
        <authorList>
            <person name="Meier V. D."/>
        </authorList>
    </citation>
    <scope>NUCLEOTIDE SEQUENCE</scope>
    <source>
        <strain evidence="12">AVDCRST_MAG58</strain>
    </source>
</reference>
<evidence type="ECO:0000256" key="1">
    <source>
        <dbReference type="ARBA" id="ARBA00004842"/>
    </source>
</evidence>
<evidence type="ECO:0000256" key="2">
    <source>
        <dbReference type="ARBA" id="ARBA00006997"/>
    </source>
</evidence>
<evidence type="ECO:0000256" key="8">
    <source>
        <dbReference type="ARBA" id="ARBA00022840"/>
    </source>
</evidence>
<evidence type="ECO:0000256" key="9">
    <source>
        <dbReference type="ARBA" id="ARBA00023141"/>
    </source>
</evidence>
<comment type="cofactor">
    <cofactor evidence="11">
        <name>Mg(2+)</name>
        <dbReference type="ChEBI" id="CHEBI:18420"/>
    </cofactor>
    <text evidence="11">Binds 1 Mg(2+) ion per subunit.</text>
</comment>
<name>A0A6J4QJB8_9ACTN</name>
<evidence type="ECO:0000313" key="12">
    <source>
        <dbReference type="EMBL" id="CAA9446031.1"/>
    </source>
</evidence>
<dbReference type="InterPro" id="IPR000623">
    <property type="entry name" value="Shikimate_kinase/TSH1"/>
</dbReference>
<gene>
    <name evidence="11" type="primary">aroK</name>
    <name evidence="12" type="ORF">AVDCRST_MAG58-413</name>
</gene>
<keyword evidence="11" id="KW-0479">Metal-binding</keyword>
<sequence length="167" mass="18098">MEGTLAIVGYMGSGKTTLGRLLASALSLEFVDLDRAIVKSAGEGIPEIFAGCGEKHFRDLEHKALLDALCGGTSSVVACGGGIVVRPDNRALLRNVTTVFLSEDTDVLFERTRGPGRPLRASSREEFGRRYAERFPYYREVADIEVDVDGRPPPKVAEEVLGCLSRP</sequence>
<dbReference type="CDD" id="cd00464">
    <property type="entry name" value="SK"/>
    <property type="match status" value="1"/>
</dbReference>
<dbReference type="PANTHER" id="PTHR21087">
    <property type="entry name" value="SHIKIMATE KINASE"/>
    <property type="match status" value="1"/>
</dbReference>
<comment type="subcellular location">
    <subcellularLocation>
        <location evidence="11">Cytoplasm</location>
    </subcellularLocation>
</comment>
<keyword evidence="8 11" id="KW-0067">ATP-binding</keyword>
<comment type="pathway">
    <text evidence="1 11">Metabolic intermediate biosynthesis; chorismate biosynthesis; chorismate from D-erythrose 4-phosphate and phosphoenolpyruvate: step 5/7.</text>
</comment>
<comment type="function">
    <text evidence="11">Catalyzes the specific phosphorylation of the 3-hydroxyl group of shikimic acid using ATP as a cosubstrate.</text>
</comment>
<dbReference type="GO" id="GO:0005829">
    <property type="term" value="C:cytosol"/>
    <property type="evidence" value="ECO:0007669"/>
    <property type="project" value="TreeGrafter"/>
</dbReference>
<comment type="catalytic activity">
    <reaction evidence="10 11">
        <text>shikimate + ATP = 3-phosphoshikimate + ADP + H(+)</text>
        <dbReference type="Rhea" id="RHEA:13121"/>
        <dbReference type="ChEBI" id="CHEBI:15378"/>
        <dbReference type="ChEBI" id="CHEBI:30616"/>
        <dbReference type="ChEBI" id="CHEBI:36208"/>
        <dbReference type="ChEBI" id="CHEBI:145989"/>
        <dbReference type="ChEBI" id="CHEBI:456216"/>
        <dbReference type="EC" id="2.7.1.71"/>
    </reaction>
</comment>
<dbReference type="UniPathway" id="UPA00053">
    <property type="reaction ID" value="UER00088"/>
</dbReference>
<dbReference type="GO" id="GO:0009073">
    <property type="term" value="P:aromatic amino acid family biosynthetic process"/>
    <property type="evidence" value="ECO:0007669"/>
    <property type="project" value="UniProtKB-KW"/>
</dbReference>
<dbReference type="GO" id="GO:0009423">
    <property type="term" value="P:chorismate biosynthetic process"/>
    <property type="evidence" value="ECO:0007669"/>
    <property type="project" value="UniProtKB-UniRule"/>
</dbReference>
<dbReference type="GO" id="GO:0000287">
    <property type="term" value="F:magnesium ion binding"/>
    <property type="evidence" value="ECO:0007669"/>
    <property type="project" value="UniProtKB-UniRule"/>
</dbReference>
<evidence type="ECO:0000256" key="7">
    <source>
        <dbReference type="ARBA" id="ARBA00022777"/>
    </source>
</evidence>
<dbReference type="PROSITE" id="PS01128">
    <property type="entry name" value="SHIKIMATE_KINASE"/>
    <property type="match status" value="1"/>
</dbReference>
<keyword evidence="9 11" id="KW-0057">Aromatic amino acid biosynthesis</keyword>
<evidence type="ECO:0000256" key="3">
    <source>
        <dbReference type="ARBA" id="ARBA00012154"/>
    </source>
</evidence>
<dbReference type="HAMAP" id="MF_00109">
    <property type="entry name" value="Shikimate_kinase"/>
    <property type="match status" value="1"/>
</dbReference>
<evidence type="ECO:0000256" key="11">
    <source>
        <dbReference type="HAMAP-Rule" id="MF_00109"/>
    </source>
</evidence>
<keyword evidence="7 11" id="KW-0418">Kinase</keyword>
<protein>
    <recommendedName>
        <fullName evidence="3 11">Shikimate kinase</fullName>
        <shortName evidence="11">SK</shortName>
        <ecNumber evidence="3 11">2.7.1.71</ecNumber>
    </recommendedName>
</protein>
<keyword evidence="11" id="KW-0963">Cytoplasm</keyword>
<feature type="binding site" evidence="11">
    <location>
        <position position="34"/>
    </location>
    <ligand>
        <name>substrate</name>
    </ligand>
</feature>
<keyword evidence="6 11" id="KW-0547">Nucleotide-binding</keyword>
<keyword evidence="5 11" id="KW-0808">Transferase</keyword>
<dbReference type="InterPro" id="IPR031322">
    <property type="entry name" value="Shikimate/glucono_kinase"/>
</dbReference>
<dbReference type="GO" id="GO:0005524">
    <property type="term" value="F:ATP binding"/>
    <property type="evidence" value="ECO:0007669"/>
    <property type="project" value="UniProtKB-UniRule"/>
</dbReference>
<keyword evidence="4 11" id="KW-0028">Amino-acid biosynthesis</keyword>
<feature type="binding site" evidence="11">
    <location>
        <position position="151"/>
    </location>
    <ligand>
        <name>ATP</name>
        <dbReference type="ChEBI" id="CHEBI:30616"/>
    </ligand>
</feature>